<feature type="region of interest" description="Disordered" evidence="1">
    <location>
        <begin position="305"/>
        <end position="331"/>
    </location>
</feature>
<evidence type="ECO:0000313" key="2">
    <source>
        <dbReference type="EMBL" id="EAR84215.2"/>
    </source>
</evidence>
<gene>
    <name evidence="2" type="ORF">TTHERM_00721460</name>
</gene>
<evidence type="ECO:0000256" key="1">
    <source>
        <dbReference type="SAM" id="MobiDB-lite"/>
    </source>
</evidence>
<dbReference type="AlphaFoldDB" id="Q22G11"/>
<protein>
    <submittedName>
        <fullName evidence="2">Uncharacterized protein</fullName>
    </submittedName>
</protein>
<dbReference type="Proteomes" id="UP000009168">
    <property type="component" value="Unassembled WGS sequence"/>
</dbReference>
<reference evidence="3" key="1">
    <citation type="journal article" date="2006" name="PLoS Biol.">
        <title>Macronuclear genome sequence of the ciliate Tetrahymena thermophila, a model eukaryote.</title>
        <authorList>
            <person name="Eisen J.A."/>
            <person name="Coyne R.S."/>
            <person name="Wu M."/>
            <person name="Wu D."/>
            <person name="Thiagarajan M."/>
            <person name="Wortman J.R."/>
            <person name="Badger J.H."/>
            <person name="Ren Q."/>
            <person name="Amedeo P."/>
            <person name="Jones K.M."/>
            <person name="Tallon L.J."/>
            <person name="Delcher A.L."/>
            <person name="Salzberg S.L."/>
            <person name="Silva J.C."/>
            <person name="Haas B.J."/>
            <person name="Majoros W.H."/>
            <person name="Farzad M."/>
            <person name="Carlton J.M."/>
            <person name="Smith R.K. Jr."/>
            <person name="Garg J."/>
            <person name="Pearlman R.E."/>
            <person name="Karrer K.M."/>
            <person name="Sun L."/>
            <person name="Manning G."/>
            <person name="Elde N.C."/>
            <person name="Turkewitz A.P."/>
            <person name="Asai D.J."/>
            <person name="Wilkes D.E."/>
            <person name="Wang Y."/>
            <person name="Cai H."/>
            <person name="Collins K."/>
            <person name="Stewart B.A."/>
            <person name="Lee S.R."/>
            <person name="Wilamowska K."/>
            <person name="Weinberg Z."/>
            <person name="Ruzzo W.L."/>
            <person name="Wloga D."/>
            <person name="Gaertig J."/>
            <person name="Frankel J."/>
            <person name="Tsao C.-C."/>
            <person name="Gorovsky M.A."/>
            <person name="Keeling P.J."/>
            <person name="Waller R.F."/>
            <person name="Patron N.J."/>
            <person name="Cherry J.M."/>
            <person name="Stover N.A."/>
            <person name="Krieger C.J."/>
            <person name="del Toro C."/>
            <person name="Ryder H.F."/>
            <person name="Williamson S.C."/>
            <person name="Barbeau R.A."/>
            <person name="Hamilton E.P."/>
            <person name="Orias E."/>
        </authorList>
    </citation>
    <scope>NUCLEOTIDE SEQUENCE [LARGE SCALE GENOMIC DNA]</scope>
    <source>
        <strain evidence="3">SB210</strain>
    </source>
</reference>
<dbReference type="GeneID" id="7838096"/>
<proteinExistence type="predicted"/>
<name>Q22G11_TETTS</name>
<dbReference type="EMBL" id="GG662576">
    <property type="protein sequence ID" value="EAR84215.2"/>
    <property type="molecule type" value="Genomic_DNA"/>
</dbReference>
<accession>Q22G11</accession>
<dbReference type="HOGENOM" id="CLU_522262_0_0_1"/>
<dbReference type="KEGG" id="tet:TTHERM_00721460"/>
<dbReference type="RefSeq" id="XP_001031878.2">
    <property type="nucleotide sequence ID" value="XM_001031878.2"/>
</dbReference>
<keyword evidence="3" id="KW-1185">Reference proteome</keyword>
<evidence type="ECO:0000313" key="3">
    <source>
        <dbReference type="Proteomes" id="UP000009168"/>
    </source>
</evidence>
<organism evidence="2 3">
    <name type="scientific">Tetrahymena thermophila (strain SB210)</name>
    <dbReference type="NCBI Taxonomy" id="312017"/>
    <lineage>
        <taxon>Eukaryota</taxon>
        <taxon>Sar</taxon>
        <taxon>Alveolata</taxon>
        <taxon>Ciliophora</taxon>
        <taxon>Intramacronucleata</taxon>
        <taxon>Oligohymenophorea</taxon>
        <taxon>Hymenostomatida</taxon>
        <taxon>Tetrahymenina</taxon>
        <taxon>Tetrahymenidae</taxon>
        <taxon>Tetrahymena</taxon>
    </lineage>
</organism>
<sequence length="481" mass="57018">MIRKEQDSSRKSLGEKQNLNELQRWLKKVQRLSQHQSRLSIQTSHSPKKNQIRALELKSKLLFSINNEVEPPQQSQLAISPHKNENEKNSLFPPIYNPNFTHLEDDKTDERSEQDLKIVDKLNFFTPIQRSQNKFSQRLIQMKQVQNNQDSIQAQKSGVNIISFTQARCLIQPKFMEDKGSMCITELWPEQMKQELIQVNTKLEEGQDTIKSRNLRMREEDKEYTQRYKPKKMKQNVEIFLKVRDDRQNMQLSEISPENVIDSYGLRNQTKNYKISIQKKLYQQHSSKSQDIKYNAAQKQLNEQYLNLSNTTDTKRSRKSTSLSRNNGSFYKDRMSDEIEVENNKIQNLSTNESKQNIQDIQNDSFCQYYNKSFVNQSYQSAQQKNKFILKFSQSGKNNTDINEQYLLRQAILDKHLDQKKSSYWKNYEDVSQKMQQIIQIKDECESLLENTLGLDSYLNRVDQDFNKKIDRLGKKIEKYK</sequence>
<dbReference type="InParanoid" id="Q22G11"/>